<dbReference type="AlphaFoldDB" id="A0A430AKF4"/>
<protein>
    <recommendedName>
        <fullName evidence="3">DUF5085 domain-containing protein</fullName>
    </recommendedName>
</protein>
<accession>A0A430AKF4</accession>
<dbReference type="Gene3D" id="3.20.80.10">
    <property type="entry name" value="Regulatory factor, effector binding domain"/>
    <property type="match status" value="1"/>
</dbReference>
<sequence>MIAEGQMISFRNVVSKFYTLYPNDMNLVIEEMGKELEMRNLTPSGPMFYSTITDFREEPLTMEVFVPVEENQLPDMQDKEIIFRSYFLIESMIMTRVSNDYETQTIEKHIELIRYTEEHNMEIGSHFFVMPRVVEDHIYIEIYLKALFEN</sequence>
<name>A0A430AKF4_9ENTE</name>
<dbReference type="Pfam" id="PF16895">
    <property type="entry name" value="DUF5085"/>
    <property type="match status" value="1"/>
</dbReference>
<organism evidence="1 2">
    <name type="scientific">Vagococcus entomophilus</name>
    <dbReference type="NCBI Taxonomy" id="1160095"/>
    <lineage>
        <taxon>Bacteria</taxon>
        <taxon>Bacillati</taxon>
        <taxon>Bacillota</taxon>
        <taxon>Bacilli</taxon>
        <taxon>Lactobacillales</taxon>
        <taxon>Enterococcaceae</taxon>
        <taxon>Vagococcus</taxon>
    </lineage>
</organism>
<dbReference type="Proteomes" id="UP000288669">
    <property type="component" value="Unassembled WGS sequence"/>
</dbReference>
<gene>
    <name evidence="1" type="ORF">CBF30_04825</name>
</gene>
<evidence type="ECO:0000313" key="2">
    <source>
        <dbReference type="Proteomes" id="UP000288669"/>
    </source>
</evidence>
<reference evidence="1 2" key="1">
    <citation type="submission" date="2017-05" db="EMBL/GenBank/DDBJ databases">
        <title>Vagococcus spp. assemblies.</title>
        <authorList>
            <person name="Gulvik C.A."/>
        </authorList>
    </citation>
    <scope>NUCLEOTIDE SEQUENCE [LARGE SCALE GENOMIC DNA]</scope>
    <source>
        <strain evidence="1 2">DSM 24756</strain>
    </source>
</reference>
<dbReference type="EMBL" id="NGJZ01000001">
    <property type="protein sequence ID" value="RSU08558.1"/>
    <property type="molecule type" value="Genomic_DNA"/>
</dbReference>
<dbReference type="OrthoDB" id="2620258at2"/>
<comment type="caution">
    <text evidence="1">The sequence shown here is derived from an EMBL/GenBank/DDBJ whole genome shotgun (WGS) entry which is preliminary data.</text>
</comment>
<dbReference type="RefSeq" id="WP_126823257.1">
    <property type="nucleotide sequence ID" value="NZ_JBHLWU010000001.1"/>
</dbReference>
<evidence type="ECO:0008006" key="3">
    <source>
        <dbReference type="Google" id="ProtNLM"/>
    </source>
</evidence>
<evidence type="ECO:0000313" key="1">
    <source>
        <dbReference type="EMBL" id="RSU08558.1"/>
    </source>
</evidence>
<proteinExistence type="predicted"/>
<dbReference type="InterPro" id="IPR011256">
    <property type="entry name" value="Reg_factor_effector_dom_sf"/>
</dbReference>
<keyword evidence="2" id="KW-1185">Reference proteome</keyword>
<dbReference type="InterPro" id="IPR031664">
    <property type="entry name" value="DUF5085"/>
</dbReference>